<dbReference type="InterPro" id="IPR001314">
    <property type="entry name" value="Peptidase_S1A"/>
</dbReference>
<feature type="region of interest" description="Disordered" evidence="2">
    <location>
        <begin position="38"/>
        <end position="84"/>
    </location>
</feature>
<dbReference type="Gene3D" id="2.40.10.10">
    <property type="entry name" value="Trypsin-like serine proteases"/>
    <property type="match status" value="2"/>
</dbReference>
<evidence type="ECO:0000256" key="3">
    <source>
        <dbReference type="SAM" id="Phobius"/>
    </source>
</evidence>
<feature type="transmembrane region" description="Helical" evidence="3">
    <location>
        <begin position="12"/>
        <end position="30"/>
    </location>
</feature>
<feature type="compositionally biased region" description="Basic and acidic residues" evidence="2">
    <location>
        <begin position="61"/>
        <end position="71"/>
    </location>
</feature>
<accession>A0A1Z4GNU5</accession>
<dbReference type="InterPro" id="IPR043504">
    <property type="entry name" value="Peptidase_S1_PA_chymotrypsin"/>
</dbReference>
<sequence length="314" mass="34311">MNNKLISQKNSALLISSVVIVMSFGVWVSVEAQVQKQPETTAAPTLKKAGRLELQNSGKPFKPEKLEESNKPIKKGTRGTIGRDDRLPMLSNNYPWSTVGRIVGESNSQTYTCTGTLIDEDIVLTNAHCVVDPKTGQVASRVAFLPNVVDGQYKDRAYAVQYLAGTHFQDKNSEANDWAVIKIDRPLGRKYGYLGWKSLPAKTLIRNEKRFFFVGYSGDYPQAETEKFWGLTAGQGWTAGFQAGCSIVDEQSNILLHDCDTAGGSSGGPIIASIDGEPYIVALNNAEIVDRRSGKGLINLAVNISFLDSLFGKK</sequence>
<evidence type="ECO:0000256" key="2">
    <source>
        <dbReference type="SAM" id="MobiDB-lite"/>
    </source>
</evidence>
<dbReference type="AlphaFoldDB" id="A0A1Z4GNU5"/>
<dbReference type="Proteomes" id="UP000218287">
    <property type="component" value="Chromosome"/>
</dbReference>
<dbReference type="PANTHER" id="PTHR15462:SF8">
    <property type="entry name" value="SERINE PROTEASE"/>
    <property type="match status" value="1"/>
</dbReference>
<organism evidence="4 5">
    <name type="scientific">Anabaenopsis circularis NIES-21</name>
    <dbReference type="NCBI Taxonomy" id="1085406"/>
    <lineage>
        <taxon>Bacteria</taxon>
        <taxon>Bacillati</taxon>
        <taxon>Cyanobacteriota</taxon>
        <taxon>Cyanophyceae</taxon>
        <taxon>Nostocales</taxon>
        <taxon>Nodulariaceae</taxon>
        <taxon>Anabaenopsis</taxon>
    </lineage>
</organism>
<dbReference type="Pfam" id="PF13365">
    <property type="entry name" value="Trypsin_2"/>
    <property type="match status" value="1"/>
</dbReference>
<reference evidence="4 5" key="1">
    <citation type="submission" date="2017-06" db="EMBL/GenBank/DDBJ databases">
        <title>Genome sequencing of cyanobaciteial culture collection at National Institute for Environmental Studies (NIES).</title>
        <authorList>
            <person name="Hirose Y."/>
            <person name="Shimura Y."/>
            <person name="Fujisawa T."/>
            <person name="Nakamura Y."/>
            <person name="Kawachi M."/>
        </authorList>
    </citation>
    <scope>NUCLEOTIDE SEQUENCE [LARGE SCALE GENOMIC DNA]</scope>
    <source>
        <strain evidence="4 5">NIES-21</strain>
    </source>
</reference>
<dbReference type="EC" id="3.4.21.19" evidence="4"/>
<keyword evidence="4" id="KW-0378">Hydrolase</keyword>
<keyword evidence="1" id="KW-0732">Signal</keyword>
<gene>
    <name evidence="4" type="primary">blaSE</name>
    <name evidence="4" type="ORF">NIES21_50300</name>
</gene>
<dbReference type="PANTHER" id="PTHR15462">
    <property type="entry name" value="SERINE PROTEASE"/>
    <property type="match status" value="1"/>
</dbReference>
<proteinExistence type="predicted"/>
<name>A0A1Z4GNU5_9CYAN</name>
<evidence type="ECO:0000313" key="4">
    <source>
        <dbReference type="EMBL" id="BAY19170.1"/>
    </source>
</evidence>
<keyword evidence="3" id="KW-0812">Transmembrane</keyword>
<dbReference type="GO" id="GO:0016787">
    <property type="term" value="F:hydrolase activity"/>
    <property type="evidence" value="ECO:0007669"/>
    <property type="project" value="UniProtKB-KW"/>
</dbReference>
<keyword evidence="3" id="KW-0472">Membrane</keyword>
<dbReference type="EMBL" id="AP018174">
    <property type="protein sequence ID" value="BAY19170.1"/>
    <property type="molecule type" value="Genomic_DNA"/>
</dbReference>
<dbReference type="SUPFAM" id="SSF50494">
    <property type="entry name" value="Trypsin-like serine proteases"/>
    <property type="match status" value="1"/>
</dbReference>
<keyword evidence="5" id="KW-1185">Reference proteome</keyword>
<dbReference type="InterPro" id="IPR050966">
    <property type="entry name" value="Glutamyl_endopeptidase"/>
</dbReference>
<dbReference type="OrthoDB" id="479233at2"/>
<evidence type="ECO:0000313" key="5">
    <source>
        <dbReference type="Proteomes" id="UP000218287"/>
    </source>
</evidence>
<dbReference type="InterPro" id="IPR009003">
    <property type="entry name" value="Peptidase_S1_PA"/>
</dbReference>
<keyword evidence="3" id="KW-1133">Transmembrane helix</keyword>
<evidence type="ECO:0000256" key="1">
    <source>
        <dbReference type="ARBA" id="ARBA00022729"/>
    </source>
</evidence>
<protein>
    <submittedName>
        <fullName evidence="4">Glutamyl endopeptidase</fullName>
        <ecNumber evidence="4">3.4.21.19</ecNumber>
    </submittedName>
</protein>
<dbReference type="PRINTS" id="PR00722">
    <property type="entry name" value="CHYMOTRYPSIN"/>
</dbReference>